<gene>
    <name evidence="2" type="ORF">EAH76_15160</name>
</gene>
<organism evidence="2 3">
    <name type="scientific">Sphingomonas glacialis</name>
    <dbReference type="NCBI Taxonomy" id="658225"/>
    <lineage>
        <taxon>Bacteria</taxon>
        <taxon>Pseudomonadati</taxon>
        <taxon>Pseudomonadota</taxon>
        <taxon>Alphaproteobacteria</taxon>
        <taxon>Sphingomonadales</taxon>
        <taxon>Sphingomonadaceae</taxon>
        <taxon>Sphingomonas</taxon>
    </lineage>
</organism>
<dbReference type="AlphaFoldDB" id="A0A502FSD4"/>
<keyword evidence="1" id="KW-0472">Membrane</keyword>
<dbReference type="InterPro" id="IPR009732">
    <property type="entry name" value="DUF1304"/>
</dbReference>
<evidence type="ECO:0000256" key="1">
    <source>
        <dbReference type="SAM" id="Phobius"/>
    </source>
</evidence>
<evidence type="ECO:0000313" key="3">
    <source>
        <dbReference type="Proteomes" id="UP000319931"/>
    </source>
</evidence>
<dbReference type="Proteomes" id="UP000319931">
    <property type="component" value="Unassembled WGS sequence"/>
</dbReference>
<evidence type="ECO:0000313" key="2">
    <source>
        <dbReference type="EMBL" id="TPG52056.1"/>
    </source>
</evidence>
<keyword evidence="3" id="KW-1185">Reference proteome</keyword>
<dbReference type="RefSeq" id="WP_140851129.1">
    <property type="nucleotide sequence ID" value="NZ_RCZC01000004.1"/>
</dbReference>
<accession>A0A502FSD4</accession>
<feature type="transmembrane region" description="Helical" evidence="1">
    <location>
        <begin position="7"/>
        <end position="29"/>
    </location>
</feature>
<proteinExistence type="predicted"/>
<feature type="transmembrane region" description="Helical" evidence="1">
    <location>
        <begin position="90"/>
        <end position="107"/>
    </location>
</feature>
<reference evidence="2 3" key="1">
    <citation type="journal article" date="2019" name="Environ. Microbiol.">
        <title>Species interactions and distinct microbial communities in high Arctic permafrost affected cryosols are associated with the CH4 and CO2 gas fluxes.</title>
        <authorList>
            <person name="Altshuler I."/>
            <person name="Hamel J."/>
            <person name="Turney S."/>
            <person name="Magnuson E."/>
            <person name="Levesque R."/>
            <person name="Greer C."/>
            <person name="Whyte L.G."/>
        </authorList>
    </citation>
    <scope>NUCLEOTIDE SEQUENCE [LARGE SCALE GENOMIC DNA]</scope>
    <source>
        <strain evidence="2 3">E6.1</strain>
    </source>
</reference>
<comment type="caution">
    <text evidence="2">The sequence shown here is derived from an EMBL/GenBank/DDBJ whole genome shotgun (WGS) entry which is preliminary data.</text>
</comment>
<keyword evidence="1" id="KW-0812">Transmembrane</keyword>
<sequence length="145" mass="15735">MTNAARLLTCIMIATYFGFFMVEAVLWTVPWVNAILLPQLNPDLRYAPHMQVEILRALFLNQGAYNLLLAVGGLLGLRLWAHGDVRAGRILLRFIALFAIGAAITLLATTHAYLLGAVQLLVPAALLPLLRRELATSCAAGSPAE</sequence>
<protein>
    <submittedName>
        <fullName evidence="2">DUF1304 family protein</fullName>
    </submittedName>
</protein>
<dbReference type="EMBL" id="RCZC01000004">
    <property type="protein sequence ID" value="TPG52056.1"/>
    <property type="molecule type" value="Genomic_DNA"/>
</dbReference>
<keyword evidence="1" id="KW-1133">Transmembrane helix</keyword>
<dbReference type="Pfam" id="PF06993">
    <property type="entry name" value="DUF1304"/>
    <property type="match status" value="1"/>
</dbReference>
<feature type="transmembrane region" description="Helical" evidence="1">
    <location>
        <begin position="63"/>
        <end position="81"/>
    </location>
</feature>
<name>A0A502FSD4_9SPHN</name>